<dbReference type="InterPro" id="IPR004635">
    <property type="entry name" value="Pept_S49_SppA"/>
</dbReference>
<evidence type="ECO:0000313" key="10">
    <source>
        <dbReference type="EMBL" id="ACZ09616.1"/>
    </source>
</evidence>
<dbReference type="Gene3D" id="3.90.226.10">
    <property type="entry name" value="2-enoyl-CoA Hydratase, Chain A, domain 1"/>
    <property type="match status" value="2"/>
</dbReference>
<dbReference type="AlphaFoldDB" id="D1AMP2"/>
<keyword evidence="8" id="KW-1133">Transmembrane helix</keyword>
<dbReference type="Proteomes" id="UP000000845">
    <property type="component" value="Chromosome"/>
</dbReference>
<evidence type="ECO:0000256" key="8">
    <source>
        <dbReference type="SAM" id="Phobius"/>
    </source>
</evidence>
<organism evidence="10 11">
    <name type="scientific">Sebaldella termitidis (strain ATCC 33386 / NCTC 11300)</name>
    <dbReference type="NCBI Taxonomy" id="526218"/>
    <lineage>
        <taxon>Bacteria</taxon>
        <taxon>Fusobacteriati</taxon>
        <taxon>Fusobacteriota</taxon>
        <taxon>Fusobacteriia</taxon>
        <taxon>Fusobacteriales</taxon>
        <taxon>Leptotrichiaceae</taxon>
        <taxon>Sebaldella</taxon>
    </lineage>
</organism>
<dbReference type="InterPro" id="IPR002142">
    <property type="entry name" value="Peptidase_S49"/>
</dbReference>
<evidence type="ECO:0000256" key="1">
    <source>
        <dbReference type="ARBA" id="ARBA00004370"/>
    </source>
</evidence>
<proteinExistence type="inferred from homology"/>
<comment type="subcellular location">
    <subcellularLocation>
        <location evidence="1">Membrane</location>
    </subcellularLocation>
</comment>
<dbReference type="SUPFAM" id="SSF52096">
    <property type="entry name" value="ClpP/crotonase"/>
    <property type="match status" value="2"/>
</dbReference>
<evidence type="ECO:0000256" key="2">
    <source>
        <dbReference type="ARBA" id="ARBA00008683"/>
    </source>
</evidence>
<dbReference type="PANTHER" id="PTHR33209">
    <property type="entry name" value="PROTEASE 4"/>
    <property type="match status" value="1"/>
</dbReference>
<evidence type="ECO:0000256" key="5">
    <source>
        <dbReference type="ARBA" id="ARBA00022825"/>
    </source>
</evidence>
<dbReference type="CDD" id="cd07018">
    <property type="entry name" value="S49_SppA_67K_type"/>
    <property type="match status" value="1"/>
</dbReference>
<keyword evidence="6 8" id="KW-0472">Membrane</keyword>
<dbReference type="InterPro" id="IPR029045">
    <property type="entry name" value="ClpP/crotonase-like_dom_sf"/>
</dbReference>
<name>D1AMP2_SEBTE</name>
<keyword evidence="4" id="KW-0378">Hydrolase</keyword>
<evidence type="ECO:0000256" key="6">
    <source>
        <dbReference type="ARBA" id="ARBA00023136"/>
    </source>
</evidence>
<dbReference type="eggNOG" id="COG0616">
    <property type="taxonomic scope" value="Bacteria"/>
</dbReference>
<feature type="active site" description="Nucleophile" evidence="7">
    <location>
        <position position="386"/>
    </location>
</feature>
<dbReference type="RefSeq" id="WP_012862210.1">
    <property type="nucleotide sequence ID" value="NC_013517.1"/>
</dbReference>
<dbReference type="Pfam" id="PF01343">
    <property type="entry name" value="Peptidase_S49"/>
    <property type="match status" value="2"/>
</dbReference>
<keyword evidence="11" id="KW-1185">Reference proteome</keyword>
<dbReference type="HOGENOM" id="CLU_008856_1_1_0"/>
<gene>
    <name evidence="10" type="ordered locus">Sterm_2771</name>
</gene>
<comment type="similarity">
    <text evidence="2">Belongs to the peptidase S49 family.</text>
</comment>
<feature type="transmembrane region" description="Helical" evidence="8">
    <location>
        <begin position="21"/>
        <end position="41"/>
    </location>
</feature>
<dbReference type="PIRSF" id="PIRSF001217">
    <property type="entry name" value="Protease_4_SppA"/>
    <property type="match status" value="1"/>
</dbReference>
<evidence type="ECO:0000313" key="11">
    <source>
        <dbReference type="Proteomes" id="UP000000845"/>
    </source>
</evidence>
<keyword evidence="8" id="KW-0812">Transmembrane</keyword>
<evidence type="ECO:0000256" key="4">
    <source>
        <dbReference type="ARBA" id="ARBA00022801"/>
    </source>
</evidence>
<dbReference type="Gene3D" id="6.20.330.10">
    <property type="match status" value="1"/>
</dbReference>
<dbReference type="PANTHER" id="PTHR33209:SF1">
    <property type="entry name" value="PEPTIDASE S49 DOMAIN-CONTAINING PROTEIN"/>
    <property type="match status" value="1"/>
</dbReference>
<feature type="domain" description="Peptidase S49" evidence="9">
    <location>
        <begin position="374"/>
        <end position="520"/>
    </location>
</feature>
<dbReference type="InterPro" id="IPR004634">
    <property type="entry name" value="Pept_S49_pIV"/>
</dbReference>
<sequence>MKFFDFIKSFFIFTIKEIYSFFLKLLLAIVVFTIVFLIFAASMGKILEQKNTVNKNYEYVVFNPYDPTEDKLNNKLFVNSKYNVNFYKIVNSVDYIAQDPKVKGVIINLDQISLNSSQIEELIPKFEKIKKSGKKIYAYGSYIDNNKYSLAVNASEISMVPSASADLSITGYHYSSLYYKNLFDKLGIDIKVIHIGDFKSYGENYTRTSISDELKGELTRIFDRRLDIFTENISKARKIDKNKLSADVMNGDSSFLTPFNARDRGFIDKLEYSGQLFQRLGITDENIIDIYDYAAKMRVPEKKDKIAVIYAEGPIMYDENTGNNIAITPVSIAEKIKQLKKVNNLKGVVLRINSPGGSALSAELIYQMFSEMPVPVYVSMGSTAASGGYYIAMAGDKIFADKSTITGSVGVVSTIPKIKKAAGNLGIDSSSITKGKYSDLYDPFVDLSEESTERLRTSMQDTYKEFKSRVEKNRGISADKLEEYAQGKVWLGDEAKEIGLVDQIGSLDDTIQAMAKDLKLQNYSVEEIFVKEDYNKVLQRLSGYITAQVTLMDIPKVMNEIEFLKQNSAKPLYYLPYDIKSLVY</sequence>
<dbReference type="InterPro" id="IPR047217">
    <property type="entry name" value="S49_SppA_67K_type_N"/>
</dbReference>
<evidence type="ECO:0000259" key="9">
    <source>
        <dbReference type="Pfam" id="PF01343"/>
    </source>
</evidence>
<accession>D1AMP2</accession>
<dbReference type="CDD" id="cd07023">
    <property type="entry name" value="S49_Sppa_N_C"/>
    <property type="match status" value="1"/>
</dbReference>
<dbReference type="KEGG" id="str:Sterm_2771"/>
<dbReference type="EMBL" id="CP001739">
    <property type="protein sequence ID" value="ACZ09616.1"/>
    <property type="molecule type" value="Genomic_DNA"/>
</dbReference>
<dbReference type="InterPro" id="IPR047272">
    <property type="entry name" value="S49_SppA_C"/>
</dbReference>
<dbReference type="NCBIfam" id="TIGR00706">
    <property type="entry name" value="SppA_dom"/>
    <property type="match status" value="1"/>
</dbReference>
<feature type="active site" description="Proton donor/acceptor" evidence="7">
    <location>
        <position position="199"/>
    </location>
</feature>
<dbReference type="GO" id="GO:0008236">
    <property type="term" value="F:serine-type peptidase activity"/>
    <property type="evidence" value="ECO:0007669"/>
    <property type="project" value="UniProtKB-KW"/>
</dbReference>
<feature type="domain" description="Peptidase S49" evidence="9">
    <location>
        <begin position="129"/>
        <end position="280"/>
    </location>
</feature>
<keyword evidence="3" id="KW-0645">Protease</keyword>
<reference evidence="11" key="1">
    <citation type="submission" date="2009-09" db="EMBL/GenBank/DDBJ databases">
        <title>The complete chromosome of Sebaldella termitidis ATCC 33386.</title>
        <authorList>
            <consortium name="US DOE Joint Genome Institute (JGI-PGF)"/>
            <person name="Lucas S."/>
            <person name="Copeland A."/>
            <person name="Lapidus A."/>
            <person name="Glavina del Rio T."/>
            <person name="Dalin E."/>
            <person name="Tice H."/>
            <person name="Bruce D."/>
            <person name="Goodwin L."/>
            <person name="Pitluck S."/>
            <person name="Kyrpides N."/>
            <person name="Mavromatis K."/>
            <person name="Ivanova N."/>
            <person name="Mikhailova N."/>
            <person name="Sims D."/>
            <person name="Meincke L."/>
            <person name="Brettin T."/>
            <person name="Detter J.C."/>
            <person name="Han C."/>
            <person name="Larimer F."/>
            <person name="Land M."/>
            <person name="Hauser L."/>
            <person name="Markowitz V."/>
            <person name="Cheng J.F."/>
            <person name="Hugenholtz P."/>
            <person name="Woyke T."/>
            <person name="Wu D."/>
            <person name="Eisen J.A."/>
        </authorList>
    </citation>
    <scope>NUCLEOTIDE SEQUENCE [LARGE SCALE GENOMIC DNA]</scope>
    <source>
        <strain evidence="11">ATCC 33386 / NCTC 11300</strain>
    </source>
</reference>
<dbReference type="GO" id="GO:0016020">
    <property type="term" value="C:membrane"/>
    <property type="evidence" value="ECO:0007669"/>
    <property type="project" value="UniProtKB-SubCell"/>
</dbReference>
<dbReference type="GO" id="GO:0006465">
    <property type="term" value="P:signal peptide processing"/>
    <property type="evidence" value="ECO:0007669"/>
    <property type="project" value="InterPro"/>
</dbReference>
<reference evidence="10 11" key="2">
    <citation type="journal article" date="2010" name="Stand. Genomic Sci.">
        <title>Complete genome sequence of Sebaldella termitidis type strain (NCTC 11300).</title>
        <authorList>
            <person name="Harmon-Smith M."/>
            <person name="Celia L."/>
            <person name="Chertkov O."/>
            <person name="Lapidus A."/>
            <person name="Copeland A."/>
            <person name="Glavina Del Rio T."/>
            <person name="Nolan M."/>
            <person name="Lucas S."/>
            <person name="Tice H."/>
            <person name="Cheng J.F."/>
            <person name="Han C."/>
            <person name="Detter J.C."/>
            <person name="Bruce D."/>
            <person name="Goodwin L."/>
            <person name="Pitluck S."/>
            <person name="Pati A."/>
            <person name="Liolios K."/>
            <person name="Ivanova N."/>
            <person name="Mavromatis K."/>
            <person name="Mikhailova N."/>
            <person name="Chen A."/>
            <person name="Palaniappan K."/>
            <person name="Land M."/>
            <person name="Hauser L."/>
            <person name="Chang Y.J."/>
            <person name="Jeffries C.D."/>
            <person name="Brettin T."/>
            <person name="Goker M."/>
            <person name="Beck B."/>
            <person name="Bristow J."/>
            <person name="Eisen J.A."/>
            <person name="Markowitz V."/>
            <person name="Hugenholtz P."/>
            <person name="Kyrpides N.C."/>
            <person name="Klenk H.P."/>
            <person name="Chen F."/>
        </authorList>
    </citation>
    <scope>NUCLEOTIDE SEQUENCE [LARGE SCALE GENOMIC DNA]</scope>
    <source>
        <strain evidence="11">ATCC 33386 / NCTC 11300</strain>
    </source>
</reference>
<dbReference type="STRING" id="526218.Sterm_2771"/>
<evidence type="ECO:0000256" key="7">
    <source>
        <dbReference type="PIRSR" id="PIRSR001217-1"/>
    </source>
</evidence>
<keyword evidence="5" id="KW-0720">Serine protease</keyword>
<evidence type="ECO:0000256" key="3">
    <source>
        <dbReference type="ARBA" id="ARBA00022670"/>
    </source>
</evidence>
<protein>
    <submittedName>
        <fullName evidence="10">Signal peptide peptidase SppA, 36K type</fullName>
    </submittedName>
</protein>